<keyword evidence="6" id="KW-1185">Reference proteome</keyword>
<name>K0YKE6_9ACTN</name>
<organism evidence="5 6">
    <name type="scientific">Slackia piriformis YIT 12062</name>
    <dbReference type="NCBI Taxonomy" id="742818"/>
    <lineage>
        <taxon>Bacteria</taxon>
        <taxon>Bacillati</taxon>
        <taxon>Actinomycetota</taxon>
        <taxon>Coriobacteriia</taxon>
        <taxon>Eggerthellales</taxon>
        <taxon>Eggerthellaceae</taxon>
        <taxon>Slackia</taxon>
    </lineage>
</organism>
<dbReference type="PANTHER" id="PTHR30535:SF34">
    <property type="entry name" value="MOLYBDATE-BINDING PROTEIN MOLA"/>
    <property type="match status" value="1"/>
</dbReference>
<dbReference type="PROSITE" id="PS51257">
    <property type="entry name" value="PROKAR_LIPOPROTEIN"/>
    <property type="match status" value="1"/>
</dbReference>
<dbReference type="InterPro" id="IPR050902">
    <property type="entry name" value="ABC_Transporter_SBP"/>
</dbReference>
<dbReference type="Gene3D" id="3.40.50.1980">
    <property type="entry name" value="Nitrogenase molybdenum iron protein domain"/>
    <property type="match status" value="2"/>
</dbReference>
<accession>K0YKE6</accession>
<dbReference type="PANTHER" id="PTHR30535">
    <property type="entry name" value="VITAMIN B12-BINDING PROTEIN"/>
    <property type="match status" value="1"/>
</dbReference>
<keyword evidence="3" id="KW-0732">Signal</keyword>
<dbReference type="HOGENOM" id="CLU_038034_13_1_11"/>
<evidence type="ECO:0000256" key="2">
    <source>
        <dbReference type="SAM" id="MobiDB-lite"/>
    </source>
</evidence>
<dbReference type="Proteomes" id="UP000006069">
    <property type="component" value="Unassembled WGS sequence"/>
</dbReference>
<dbReference type="InterPro" id="IPR002491">
    <property type="entry name" value="ABC_transptr_periplasmic_BD"/>
</dbReference>
<evidence type="ECO:0000256" key="3">
    <source>
        <dbReference type="SAM" id="SignalP"/>
    </source>
</evidence>
<evidence type="ECO:0000259" key="4">
    <source>
        <dbReference type="PROSITE" id="PS50983"/>
    </source>
</evidence>
<protein>
    <recommendedName>
        <fullName evidence="4">Fe/B12 periplasmic-binding domain-containing protein</fullName>
    </recommendedName>
</protein>
<dbReference type="Pfam" id="PF01497">
    <property type="entry name" value="Peripla_BP_2"/>
    <property type="match status" value="1"/>
</dbReference>
<reference evidence="5 6" key="1">
    <citation type="submission" date="2012-08" db="EMBL/GenBank/DDBJ databases">
        <title>The Genome Sequence of Slackia piriformis YIT 12062.</title>
        <authorList>
            <consortium name="The Broad Institute Genome Sequencing Platform"/>
            <person name="Earl A."/>
            <person name="Ward D."/>
            <person name="Feldgarden M."/>
            <person name="Gevers D."/>
            <person name="Morotomi M."/>
            <person name="Walker B."/>
            <person name="Young S.K."/>
            <person name="Zeng Q."/>
            <person name="Gargeya S."/>
            <person name="Fitzgerald M."/>
            <person name="Haas B."/>
            <person name="Abouelleil A."/>
            <person name="Alvarado L."/>
            <person name="Arachchi H.M."/>
            <person name="Berlin A.M."/>
            <person name="Chapman S.B."/>
            <person name="Goldberg J."/>
            <person name="Griggs A."/>
            <person name="Gujja S."/>
            <person name="Hansen M."/>
            <person name="Howarth C."/>
            <person name="Imamovic A."/>
            <person name="Larimer J."/>
            <person name="McCowen C."/>
            <person name="Montmayeur A."/>
            <person name="Murphy C."/>
            <person name="Neiman D."/>
            <person name="Pearson M."/>
            <person name="Priest M."/>
            <person name="Roberts A."/>
            <person name="Saif S."/>
            <person name="Shea T."/>
            <person name="Sisk P."/>
            <person name="Sykes S."/>
            <person name="Wortman J."/>
            <person name="Nusbaum C."/>
            <person name="Birren B."/>
        </authorList>
    </citation>
    <scope>NUCLEOTIDE SEQUENCE [LARGE SCALE GENOMIC DNA]</scope>
    <source>
        <strain evidence="5 6">YIT 12062</strain>
    </source>
</reference>
<dbReference type="AlphaFoldDB" id="K0YKE6"/>
<feature type="compositionally biased region" description="Polar residues" evidence="2">
    <location>
        <begin position="41"/>
        <end position="50"/>
    </location>
</feature>
<dbReference type="PATRIC" id="fig|742818.3.peg.1306"/>
<feature type="signal peptide" evidence="3">
    <location>
        <begin position="1"/>
        <end position="27"/>
    </location>
</feature>
<comment type="caution">
    <text evidence="5">The sequence shown here is derived from an EMBL/GenBank/DDBJ whole genome shotgun (WGS) entry which is preliminary data.</text>
</comment>
<feature type="domain" description="Fe/B12 periplasmic-binding" evidence="4">
    <location>
        <begin position="66"/>
        <end position="351"/>
    </location>
</feature>
<proteinExistence type="inferred from homology"/>
<evidence type="ECO:0000313" key="5">
    <source>
        <dbReference type="EMBL" id="EJZ83723.1"/>
    </source>
</evidence>
<dbReference type="SUPFAM" id="SSF53807">
    <property type="entry name" value="Helical backbone' metal receptor"/>
    <property type="match status" value="1"/>
</dbReference>
<dbReference type="eggNOG" id="COG0614">
    <property type="taxonomic scope" value="Bacteria"/>
</dbReference>
<dbReference type="RefSeq" id="WP_009139442.1">
    <property type="nucleotide sequence ID" value="NZ_JH815198.1"/>
</dbReference>
<dbReference type="EMBL" id="ADMD01000007">
    <property type="protein sequence ID" value="EJZ83723.1"/>
    <property type="molecule type" value="Genomic_DNA"/>
</dbReference>
<evidence type="ECO:0000256" key="1">
    <source>
        <dbReference type="ARBA" id="ARBA00008814"/>
    </source>
</evidence>
<feature type="region of interest" description="Disordered" evidence="2">
    <location>
        <begin position="34"/>
        <end position="54"/>
    </location>
</feature>
<sequence length="387" mass="41460">MGMSTKKQRLISVIAIACLAMALAVFAGCSSAEEPASEPSDTSAQTQTETVDPMADRTITDDAGRQVTIPGTGALEKIYYTGAPGQIFCFTLAPELAAGSTMEFSEAELAFLPEGTGDLPYLGTLSGGKELNPEAIMAEGVQVIFSVTTATPGDYDVSSADDLQNLTGIPVVVLDGSLDATPATYRTLGTLLGKEDEAEKLASYCESALSNVKNAVAEIPEDQRVSLYYAEGSEGLQTEPKGSTHSLAFDIAGANNVAQDVEAVKGKGMSPISLEQVLAWNPQVIIAWDDEVRGGADEIIRTDSNWSTIDAVKEGRVYTMPNVPFSWCDRPPAVNRILGIQWIANTLYPEAYDVDMVEVTKEFYSMFYHAELTDDQAREILGNSYAQ</sequence>
<feature type="chain" id="PRO_5039638052" description="Fe/B12 periplasmic-binding domain-containing protein" evidence="3">
    <location>
        <begin position="28"/>
        <end position="387"/>
    </location>
</feature>
<comment type="similarity">
    <text evidence="1">Belongs to the bacterial solute-binding protein 8 family.</text>
</comment>
<gene>
    <name evidence="5" type="ORF">HMPREF9451_01244</name>
</gene>
<dbReference type="InParanoid" id="K0YKE6"/>
<dbReference type="PROSITE" id="PS50983">
    <property type="entry name" value="FE_B12_PBP"/>
    <property type="match status" value="1"/>
</dbReference>
<dbReference type="Gene3D" id="1.20.58.2180">
    <property type="match status" value="1"/>
</dbReference>
<evidence type="ECO:0000313" key="6">
    <source>
        <dbReference type="Proteomes" id="UP000006069"/>
    </source>
</evidence>